<gene>
    <name evidence="10" type="ORF">BST13_02845</name>
</gene>
<evidence type="ECO:0000259" key="9">
    <source>
        <dbReference type="PROSITE" id="PS51747"/>
    </source>
</evidence>
<dbReference type="OrthoDB" id="9802676at2"/>
<evidence type="ECO:0000313" key="10">
    <source>
        <dbReference type="EMBL" id="ORA39219.1"/>
    </source>
</evidence>
<comment type="subcellular location">
    <subcellularLocation>
        <location evidence="2">Cytoplasm</location>
    </subcellularLocation>
</comment>
<dbReference type="SUPFAM" id="SSF53927">
    <property type="entry name" value="Cytidine deaminase-like"/>
    <property type="match status" value="1"/>
</dbReference>
<dbReference type="AlphaFoldDB" id="A0A1X0BAH8"/>
<dbReference type="STRING" id="1927124.BST13_02845"/>
<evidence type="ECO:0000256" key="2">
    <source>
        <dbReference type="ARBA" id="ARBA00004496"/>
    </source>
</evidence>
<dbReference type="GO" id="GO:0008835">
    <property type="term" value="F:diaminohydroxyphosphoribosylaminopyrimidine deaminase activity"/>
    <property type="evidence" value="ECO:0007669"/>
    <property type="project" value="TreeGrafter"/>
</dbReference>
<keyword evidence="6" id="KW-0378">Hydrolase</keyword>
<evidence type="ECO:0000256" key="5">
    <source>
        <dbReference type="ARBA" id="ARBA00022723"/>
    </source>
</evidence>
<dbReference type="PROSITE" id="PS51747">
    <property type="entry name" value="CYT_DCMP_DEAMINASES_2"/>
    <property type="match status" value="1"/>
</dbReference>
<keyword evidence="5" id="KW-0479">Metal-binding</keyword>
<dbReference type="Proteomes" id="UP000192448">
    <property type="component" value="Unassembled WGS sequence"/>
</dbReference>
<keyword evidence="4" id="KW-0963">Cytoplasm</keyword>
<comment type="caution">
    <text evidence="10">The sequence shown here is derived from an EMBL/GenBank/DDBJ whole genome shotgun (WGS) entry which is preliminary data.</text>
</comment>
<protein>
    <submittedName>
        <fullName evidence="10">tRNA-specific adenosine deaminase</fullName>
    </submittedName>
</protein>
<keyword evidence="7" id="KW-0862">Zinc</keyword>
<dbReference type="Pfam" id="PF00383">
    <property type="entry name" value="dCMP_cyt_deam_1"/>
    <property type="match status" value="1"/>
</dbReference>
<dbReference type="CDD" id="cd01285">
    <property type="entry name" value="nucleoside_deaminase"/>
    <property type="match status" value="1"/>
</dbReference>
<comment type="pathway">
    <text evidence="8">Pyrimidine metabolism.</text>
</comment>
<reference evidence="10 11" key="1">
    <citation type="submission" date="2017-02" db="EMBL/GenBank/DDBJ databases">
        <title>The new phylogeny of genus Mycobacterium.</title>
        <authorList>
            <person name="Tortoli E."/>
            <person name="Trovato A."/>
            <person name="Cirillo D.M."/>
        </authorList>
    </citation>
    <scope>NUCLEOTIDE SEQUENCE [LARGE SCALE GENOMIC DNA]</scope>
    <source>
        <strain evidence="10 11">RW6</strain>
    </source>
</reference>
<sequence>MLDRERRLPVNQDLQFMSLAVEQARIGAREGGLPIGAALVCDGTVLGVGRNRLVQQSSVIRHAETDCLENAGPQPPDVYARCTLYTTMSPCQMCAGAVLLHQVPRVVIGENRSWQSSEEHLRAHGVDVVVLDLEECVDMMNELLARHPELWSWG</sequence>
<dbReference type="FunFam" id="3.40.140.10:FF:000016">
    <property type="entry name" value="Cytosine deaminase"/>
    <property type="match status" value="1"/>
</dbReference>
<dbReference type="InterPro" id="IPR002125">
    <property type="entry name" value="CMP_dCMP_dom"/>
</dbReference>
<dbReference type="EMBL" id="MVHF01000002">
    <property type="protein sequence ID" value="ORA39219.1"/>
    <property type="molecule type" value="Genomic_DNA"/>
</dbReference>
<proteinExistence type="predicted"/>
<dbReference type="GO" id="GO:0046872">
    <property type="term" value="F:metal ion binding"/>
    <property type="evidence" value="ECO:0007669"/>
    <property type="project" value="UniProtKB-KW"/>
</dbReference>
<organism evidence="10 11">
    <name type="scientific">Mycobacterium aquaticum</name>
    <dbReference type="NCBI Taxonomy" id="1927124"/>
    <lineage>
        <taxon>Bacteria</taxon>
        <taxon>Bacillati</taxon>
        <taxon>Actinomycetota</taxon>
        <taxon>Actinomycetes</taxon>
        <taxon>Mycobacteriales</taxon>
        <taxon>Mycobacteriaceae</taxon>
        <taxon>Mycobacterium</taxon>
    </lineage>
</organism>
<evidence type="ECO:0000256" key="8">
    <source>
        <dbReference type="ARBA" id="ARBA00060693"/>
    </source>
</evidence>
<evidence type="ECO:0000256" key="7">
    <source>
        <dbReference type="ARBA" id="ARBA00022833"/>
    </source>
</evidence>
<accession>A0A1X0BAH8</accession>
<dbReference type="Gene3D" id="3.40.140.10">
    <property type="entry name" value="Cytidine Deaminase, domain 2"/>
    <property type="match status" value="1"/>
</dbReference>
<dbReference type="GO" id="GO:0055086">
    <property type="term" value="P:nucleobase-containing small molecule metabolic process"/>
    <property type="evidence" value="ECO:0007669"/>
    <property type="project" value="UniProtKB-ARBA"/>
</dbReference>
<dbReference type="InterPro" id="IPR016193">
    <property type="entry name" value="Cytidine_deaminase-like"/>
</dbReference>
<evidence type="ECO:0000256" key="3">
    <source>
        <dbReference type="ARBA" id="ARBA00011738"/>
    </source>
</evidence>
<comment type="cofactor">
    <cofactor evidence="1">
        <name>Zn(2+)</name>
        <dbReference type="ChEBI" id="CHEBI:29105"/>
    </cofactor>
</comment>
<evidence type="ECO:0000256" key="1">
    <source>
        <dbReference type="ARBA" id="ARBA00001947"/>
    </source>
</evidence>
<dbReference type="GO" id="GO:0005737">
    <property type="term" value="C:cytoplasm"/>
    <property type="evidence" value="ECO:0007669"/>
    <property type="project" value="UniProtKB-SubCell"/>
</dbReference>
<name>A0A1X0BAH8_9MYCO</name>
<evidence type="ECO:0000256" key="4">
    <source>
        <dbReference type="ARBA" id="ARBA00022490"/>
    </source>
</evidence>
<dbReference type="PANTHER" id="PTHR11079">
    <property type="entry name" value="CYTOSINE DEAMINASE FAMILY MEMBER"/>
    <property type="match status" value="1"/>
</dbReference>
<dbReference type="PANTHER" id="PTHR11079:SF190">
    <property type="entry name" value="CYTOSINE DEAMINASE"/>
    <property type="match status" value="1"/>
</dbReference>
<comment type="subunit">
    <text evidence="3">Homodimer.</text>
</comment>
<keyword evidence="11" id="KW-1185">Reference proteome</keyword>
<evidence type="ECO:0000256" key="6">
    <source>
        <dbReference type="ARBA" id="ARBA00022801"/>
    </source>
</evidence>
<dbReference type="GO" id="GO:0072527">
    <property type="term" value="P:pyrimidine-containing compound metabolic process"/>
    <property type="evidence" value="ECO:0007669"/>
    <property type="project" value="UniProtKB-ARBA"/>
</dbReference>
<evidence type="ECO:0000313" key="11">
    <source>
        <dbReference type="Proteomes" id="UP000192448"/>
    </source>
</evidence>
<feature type="domain" description="CMP/dCMP-type deaminase" evidence="9">
    <location>
        <begin position="11"/>
        <end position="129"/>
    </location>
</feature>